<evidence type="ECO:0000313" key="4">
    <source>
        <dbReference type="Proteomes" id="UP000193334"/>
    </source>
</evidence>
<dbReference type="PANTHER" id="PTHR43156:SF2">
    <property type="entry name" value="STAGE II SPORULATION PROTEIN E"/>
    <property type="match status" value="1"/>
</dbReference>
<evidence type="ECO:0000256" key="1">
    <source>
        <dbReference type="ARBA" id="ARBA00022801"/>
    </source>
</evidence>
<dbReference type="PANTHER" id="PTHR43156">
    <property type="entry name" value="STAGE II SPORULATION PROTEIN E-RELATED"/>
    <property type="match status" value="1"/>
</dbReference>
<dbReference type="EMBL" id="CP021023">
    <property type="protein sequence ID" value="ARN57880.1"/>
    <property type="molecule type" value="Genomic_DNA"/>
</dbReference>
<dbReference type="Pfam" id="PF07228">
    <property type="entry name" value="SpoIIE"/>
    <property type="match status" value="1"/>
</dbReference>
<dbReference type="RefSeq" id="WP_085756496.1">
    <property type="nucleotide sequence ID" value="NZ_CP021023.1"/>
</dbReference>
<dbReference type="GO" id="GO:0016791">
    <property type="term" value="F:phosphatase activity"/>
    <property type="evidence" value="ECO:0007669"/>
    <property type="project" value="TreeGrafter"/>
</dbReference>
<organism evidence="3 4">
    <name type="scientific">Sedimentisphaera salicampi</name>
    <dbReference type="NCBI Taxonomy" id="1941349"/>
    <lineage>
        <taxon>Bacteria</taxon>
        <taxon>Pseudomonadati</taxon>
        <taxon>Planctomycetota</taxon>
        <taxon>Phycisphaerae</taxon>
        <taxon>Sedimentisphaerales</taxon>
        <taxon>Sedimentisphaeraceae</taxon>
        <taxon>Sedimentisphaera</taxon>
    </lineage>
</organism>
<name>A0A1W6LQ27_9BACT</name>
<dbReference type="InterPro" id="IPR001932">
    <property type="entry name" value="PPM-type_phosphatase-like_dom"/>
</dbReference>
<dbReference type="InterPro" id="IPR036457">
    <property type="entry name" value="PPM-type-like_dom_sf"/>
</dbReference>
<proteinExistence type="predicted"/>
<dbReference type="SMART" id="SM00331">
    <property type="entry name" value="PP2C_SIG"/>
    <property type="match status" value="1"/>
</dbReference>
<dbReference type="STRING" id="1941349.STSP1_02306"/>
<sequence length="396" mass="43575">MLTKNNFFVEVGSFQKSKEGMGSPGDVFYSSRTEDGQRTICILADGLGSGIKANVLATLTSTMAMNYIKSDIDVKRASEIIMATLPVCSFRKVGYSTFTIVDVNSEGRVRIIEYDNPCCLLLRNGSKVELERSSHKIDAGSAGERELKYASFNAVKGDKLFFCSDGVTQSGMGTQAMPLGWTSQGAEEYITTQLSRYESVSARKLARRIVERALKNDGNKAKDDISAAVISFRHPRRTLVITGPPYNQSNDGLLASKFEEFSGRKLICGGTTARIIARQTGRDVKIDLSWTDPYIPPASKMEGAELVTEGTVTLSRALELLKSKGEIEPPAKNPAEKLVEYLLESDSIHFIVGTKINEAHQDPNLPASLDIRRNMLREIVDTLNNKHLKSSTMELI</sequence>
<accession>A0A1W6LQ27</accession>
<keyword evidence="1" id="KW-0378">Hydrolase</keyword>
<evidence type="ECO:0000313" key="3">
    <source>
        <dbReference type="EMBL" id="ARN57880.1"/>
    </source>
</evidence>
<dbReference type="InterPro" id="IPR052016">
    <property type="entry name" value="Bact_Sigma-Reg"/>
</dbReference>
<dbReference type="AlphaFoldDB" id="A0A1W6LQ27"/>
<feature type="domain" description="PPM-type phosphatase" evidence="2">
    <location>
        <begin position="8"/>
        <end position="232"/>
    </location>
</feature>
<reference evidence="4" key="1">
    <citation type="submission" date="2017-04" db="EMBL/GenBank/DDBJ databases">
        <title>Comparative genomics and description of representatives of a novel lineage of planctomycetes thriving in anoxic sediments.</title>
        <authorList>
            <person name="Spring S."/>
            <person name="Bunk B."/>
            <person name="Sproer C."/>
        </authorList>
    </citation>
    <scope>NUCLEOTIDE SEQUENCE [LARGE SCALE GENOMIC DNA]</scope>
    <source>
        <strain evidence="4">ST-PulAB-D4</strain>
    </source>
</reference>
<dbReference type="Gene3D" id="3.60.40.10">
    <property type="entry name" value="PPM-type phosphatase domain"/>
    <property type="match status" value="1"/>
</dbReference>
<dbReference type="SUPFAM" id="SSF81606">
    <property type="entry name" value="PP2C-like"/>
    <property type="match status" value="1"/>
</dbReference>
<evidence type="ECO:0000259" key="2">
    <source>
        <dbReference type="SMART" id="SM00331"/>
    </source>
</evidence>
<gene>
    <name evidence="3" type="ORF">STSP1_02306</name>
</gene>
<dbReference type="Proteomes" id="UP000193334">
    <property type="component" value="Chromosome"/>
</dbReference>
<dbReference type="KEGG" id="pbp:STSP1_02306"/>
<protein>
    <submittedName>
        <fullName evidence="3">Stage II sporulation protein E</fullName>
    </submittedName>
</protein>
<keyword evidence="4" id="KW-1185">Reference proteome</keyword>